<protein>
    <recommendedName>
        <fullName evidence="6">Modulator protein MzrA</fullName>
    </recommendedName>
</protein>
<name>A0A542BV10_SERFO</name>
<dbReference type="Pfam" id="PF13721">
    <property type="entry name" value="SecD-TM1"/>
    <property type="match status" value="1"/>
</dbReference>
<dbReference type="GO" id="GO:0019901">
    <property type="term" value="F:protein kinase binding"/>
    <property type="evidence" value="ECO:0007669"/>
    <property type="project" value="UniProtKB-UniRule"/>
</dbReference>
<feature type="domain" description="SecD export protein N-terminal TM" evidence="7">
    <location>
        <begin position="5"/>
        <end position="103"/>
    </location>
</feature>
<dbReference type="EMBL" id="VISQ01000001">
    <property type="protein sequence ID" value="TVZ70099.1"/>
    <property type="molecule type" value="Genomic_DNA"/>
</dbReference>
<evidence type="ECO:0000256" key="5">
    <source>
        <dbReference type="ARBA" id="ARBA00023136"/>
    </source>
</evidence>
<comment type="subcellular location">
    <subcellularLocation>
        <location evidence="6">Cell inner membrane</location>
        <topology evidence="6">Single-pass membrane protein</topology>
    </subcellularLocation>
</comment>
<keyword evidence="3 6" id="KW-0812">Transmembrane</keyword>
<keyword evidence="5 6" id="KW-0472">Membrane</keyword>
<dbReference type="InterPro" id="IPR027398">
    <property type="entry name" value="SecD-TM"/>
</dbReference>
<evidence type="ECO:0000256" key="4">
    <source>
        <dbReference type="ARBA" id="ARBA00022989"/>
    </source>
</evidence>
<comment type="caution">
    <text evidence="8">The sequence shown here is derived from an EMBL/GenBank/DDBJ whole genome shotgun (WGS) entry which is preliminary data.</text>
</comment>
<evidence type="ECO:0000256" key="6">
    <source>
        <dbReference type="HAMAP-Rule" id="MF_00904"/>
    </source>
</evidence>
<dbReference type="NCBIfam" id="NF007915">
    <property type="entry name" value="PRK10629.1"/>
    <property type="match status" value="1"/>
</dbReference>
<dbReference type="OrthoDB" id="6414235at2"/>
<evidence type="ECO:0000256" key="3">
    <source>
        <dbReference type="ARBA" id="ARBA00022692"/>
    </source>
</evidence>
<sequence>MTSQRPRWHFAMIFTLALLAMAAVLVPYVARTESELRIHVAQQGLSLPDGFYVYQRLDERGIHIKSITPEADGLVIRLDSPEQQLLAREALQNLLPQGYIIALSESPAPSHWVRQFARAPLNLG</sequence>
<comment type="function">
    <text evidence="6">Modulates the activity of the EnvZ/OmpR two-component regulatory system, probably by directly modulating EnvZ enzymatic activity and increasing stability of phosphorylated OmpR.</text>
</comment>
<evidence type="ECO:0000259" key="7">
    <source>
        <dbReference type="Pfam" id="PF13721"/>
    </source>
</evidence>
<gene>
    <name evidence="6" type="primary">mzrA</name>
    <name evidence="8" type="ORF">FHU10_2647</name>
</gene>
<dbReference type="Gene3D" id="3.30.70.260">
    <property type="match status" value="1"/>
</dbReference>
<keyword evidence="1 6" id="KW-1003">Cell membrane</keyword>
<dbReference type="AlphaFoldDB" id="A0A542BV10"/>
<comment type="similarity">
    <text evidence="6">Belongs to the MzrA family.</text>
</comment>
<reference evidence="8" key="1">
    <citation type="submission" date="2019-06" db="EMBL/GenBank/DDBJ databases">
        <authorList>
            <person name="Deangelis K."/>
            <person name="Huntemann M."/>
            <person name="Clum A."/>
            <person name="Pillay M."/>
            <person name="Palaniappan K."/>
            <person name="Varghese N."/>
            <person name="Mikhailova N."/>
            <person name="Stamatis D."/>
            <person name="Reddy T."/>
            <person name="Daum C."/>
            <person name="Shapiro N."/>
            <person name="Ivanova N."/>
            <person name="Kyrpides N."/>
            <person name="Woyke T."/>
        </authorList>
    </citation>
    <scope>NUCLEOTIDE SEQUENCE [LARGE SCALE GENOMIC DNA]</scope>
    <source>
        <strain evidence="8">128R</strain>
    </source>
</reference>
<reference evidence="8" key="2">
    <citation type="submission" date="2019-08" db="EMBL/GenBank/DDBJ databases">
        <title>Investigation of anaerobic lignin degradation for improved lignocellulosic biofuels.</title>
        <authorList>
            <person name="Deangelis K.PhD."/>
        </authorList>
    </citation>
    <scope>NUCLEOTIDE SEQUENCE [LARGE SCALE GENOMIC DNA]</scope>
    <source>
        <strain evidence="8">128R</strain>
    </source>
</reference>
<keyword evidence="2 6" id="KW-0997">Cell inner membrane</keyword>
<comment type="subunit">
    <text evidence="6">Interacts with EnvZ.</text>
</comment>
<keyword evidence="4 6" id="KW-1133">Transmembrane helix</keyword>
<dbReference type="GO" id="GO:0005886">
    <property type="term" value="C:plasma membrane"/>
    <property type="evidence" value="ECO:0007669"/>
    <property type="project" value="UniProtKB-SubCell"/>
</dbReference>
<evidence type="ECO:0000256" key="2">
    <source>
        <dbReference type="ARBA" id="ARBA00022519"/>
    </source>
</evidence>
<evidence type="ECO:0000256" key="1">
    <source>
        <dbReference type="ARBA" id="ARBA00022475"/>
    </source>
</evidence>
<organism evidence="8">
    <name type="scientific">Serratia fonticola</name>
    <dbReference type="NCBI Taxonomy" id="47917"/>
    <lineage>
        <taxon>Bacteria</taxon>
        <taxon>Pseudomonadati</taxon>
        <taxon>Pseudomonadota</taxon>
        <taxon>Gammaproteobacteria</taxon>
        <taxon>Enterobacterales</taxon>
        <taxon>Yersiniaceae</taxon>
        <taxon>Serratia</taxon>
    </lineage>
</organism>
<evidence type="ECO:0000313" key="8">
    <source>
        <dbReference type="EMBL" id="TVZ70099.1"/>
    </source>
</evidence>
<proteinExistence type="inferred from homology"/>
<dbReference type="HAMAP" id="MF_00904">
    <property type="entry name" value="Modulator_MzrA"/>
    <property type="match status" value="1"/>
</dbReference>
<accession>A0A542BV10</accession>
<dbReference type="InterPro" id="IPR026574">
    <property type="entry name" value="Modulator_MzrA"/>
</dbReference>